<evidence type="ECO:0000256" key="1">
    <source>
        <dbReference type="SAM" id="Phobius"/>
    </source>
</evidence>
<dbReference type="Proteomes" id="UP001442364">
    <property type="component" value="Unassembled WGS sequence"/>
</dbReference>
<dbReference type="EMBL" id="JBBMER010000003">
    <property type="protein sequence ID" value="MEQ2379169.1"/>
    <property type="molecule type" value="Genomic_DNA"/>
</dbReference>
<sequence>MIVVYFLAAQVVMALFFYPLLVVGKMADEEKGILFERRFQENEKKELEDKMQRDVLRTIEKEISNGSAPVHFEGMEFEKDSYHLVDSQVKMNLLLDYFFRVGEYGGIAGKLLKSNVYMEAAGKKPTFRTAKSEFDRKRMEMAAKLWIKKKQPSFDGDVYVENVKCVLSLTEEEKEKRKCRVNGEETTALIFSRKHLAALYLQCLMYRKELALQKGSLDDMSEICNRIYRLENLDVLFQCLLLDQMERNSWGVYVNLSTLYLCK</sequence>
<accession>A0ABV1BTU3</accession>
<organism evidence="2 3">
    <name type="scientific">[Lactobacillus] rogosae</name>
    <dbReference type="NCBI Taxonomy" id="706562"/>
    <lineage>
        <taxon>Bacteria</taxon>
        <taxon>Bacillati</taxon>
        <taxon>Bacillota</taxon>
        <taxon>Clostridia</taxon>
        <taxon>Lachnospirales</taxon>
        <taxon>Lachnospiraceae</taxon>
        <taxon>Lachnospira</taxon>
    </lineage>
</organism>
<dbReference type="RefSeq" id="WP_349153347.1">
    <property type="nucleotide sequence ID" value="NZ_JBBMER010000003.1"/>
</dbReference>
<protein>
    <submittedName>
        <fullName evidence="2">Uncharacterized protein</fullName>
    </submittedName>
</protein>
<keyword evidence="1" id="KW-0812">Transmembrane</keyword>
<keyword evidence="1" id="KW-0472">Membrane</keyword>
<evidence type="ECO:0000313" key="3">
    <source>
        <dbReference type="Proteomes" id="UP001442364"/>
    </source>
</evidence>
<feature type="transmembrane region" description="Helical" evidence="1">
    <location>
        <begin position="6"/>
        <end position="24"/>
    </location>
</feature>
<comment type="caution">
    <text evidence="2">The sequence shown here is derived from an EMBL/GenBank/DDBJ whole genome shotgun (WGS) entry which is preliminary data.</text>
</comment>
<gene>
    <name evidence="2" type="ORF">WMO14_04635</name>
</gene>
<evidence type="ECO:0000313" key="2">
    <source>
        <dbReference type="EMBL" id="MEQ2379169.1"/>
    </source>
</evidence>
<keyword evidence="3" id="KW-1185">Reference proteome</keyword>
<proteinExistence type="predicted"/>
<reference evidence="2 3" key="1">
    <citation type="submission" date="2024-03" db="EMBL/GenBank/DDBJ databases">
        <title>Human intestinal bacterial collection.</title>
        <authorList>
            <person name="Pauvert C."/>
            <person name="Hitch T.C.A."/>
            <person name="Clavel T."/>
        </authorList>
    </citation>
    <scope>NUCLEOTIDE SEQUENCE [LARGE SCALE GENOMIC DNA]</scope>
    <source>
        <strain evidence="2 3">CLA-AA-H255</strain>
    </source>
</reference>
<keyword evidence="1" id="KW-1133">Transmembrane helix</keyword>
<name>A0ABV1BTU3_9FIRM</name>